<evidence type="ECO:0000313" key="3">
    <source>
        <dbReference type="Proteomes" id="UP001243989"/>
    </source>
</evidence>
<sequence length="204" mass="22175">MLGRPSDTKVHVTMCHVPQQRITTFDPSPCSTFDGTLSQPQITEGKGIRAGVRTQVTLNVHCQPTFHCSSQPCGVPAILQNNAHKMQPSRGLLQIDDEFKLKKDHLPKRSSPISDPLKDTLSLHGSLESGTSYRIPNSTAPGRSSTGWLKGVHDQQTRIDAPAAHPTQPERLVCLTRGQIRVGCCTECCRLPVPPGRGTLILGC</sequence>
<reference evidence="2" key="1">
    <citation type="submission" date="2021-06" db="EMBL/GenBank/DDBJ databases">
        <title>Comparative genomics, transcriptomics and evolutionary studies reveal genomic signatures of adaptation to plant cell wall in hemibiotrophic fungi.</title>
        <authorList>
            <consortium name="DOE Joint Genome Institute"/>
            <person name="Baroncelli R."/>
            <person name="Diaz J.F."/>
            <person name="Benocci T."/>
            <person name="Peng M."/>
            <person name="Battaglia E."/>
            <person name="Haridas S."/>
            <person name="Andreopoulos W."/>
            <person name="Labutti K."/>
            <person name="Pangilinan J."/>
            <person name="Floch G.L."/>
            <person name="Makela M.R."/>
            <person name="Henrissat B."/>
            <person name="Grigoriev I.V."/>
            <person name="Crouch J.A."/>
            <person name="De Vries R.P."/>
            <person name="Sukno S.A."/>
            <person name="Thon M.R."/>
        </authorList>
    </citation>
    <scope>NUCLEOTIDE SEQUENCE</scope>
    <source>
        <strain evidence="2">CBS 102054</strain>
    </source>
</reference>
<comment type="caution">
    <text evidence="2">The sequence shown here is derived from an EMBL/GenBank/DDBJ whole genome shotgun (WGS) entry which is preliminary data.</text>
</comment>
<proteinExistence type="predicted"/>
<organism evidence="2 3">
    <name type="scientific">Colletotrichum phormii</name>
    <dbReference type="NCBI Taxonomy" id="359342"/>
    <lineage>
        <taxon>Eukaryota</taxon>
        <taxon>Fungi</taxon>
        <taxon>Dikarya</taxon>
        <taxon>Ascomycota</taxon>
        <taxon>Pezizomycotina</taxon>
        <taxon>Sordariomycetes</taxon>
        <taxon>Hypocreomycetidae</taxon>
        <taxon>Glomerellales</taxon>
        <taxon>Glomerellaceae</taxon>
        <taxon>Colletotrichum</taxon>
        <taxon>Colletotrichum acutatum species complex</taxon>
    </lineage>
</organism>
<feature type="compositionally biased region" description="Polar residues" evidence="1">
    <location>
        <begin position="128"/>
        <end position="147"/>
    </location>
</feature>
<keyword evidence="3" id="KW-1185">Reference proteome</keyword>
<gene>
    <name evidence="2" type="ORF">BDP81DRAFT_180622</name>
</gene>
<evidence type="ECO:0000256" key="1">
    <source>
        <dbReference type="SAM" id="MobiDB-lite"/>
    </source>
</evidence>
<dbReference type="GeneID" id="85467139"/>
<dbReference type="RefSeq" id="XP_060448231.1">
    <property type="nucleotide sequence ID" value="XM_060582277.1"/>
</dbReference>
<dbReference type="EMBL" id="JAHMHQ010000005">
    <property type="protein sequence ID" value="KAK1639624.1"/>
    <property type="molecule type" value="Genomic_DNA"/>
</dbReference>
<dbReference type="Proteomes" id="UP001243989">
    <property type="component" value="Unassembled WGS sequence"/>
</dbReference>
<name>A0AAJ0EI38_9PEZI</name>
<protein>
    <submittedName>
        <fullName evidence="2">Uncharacterized protein</fullName>
    </submittedName>
</protein>
<dbReference type="AlphaFoldDB" id="A0AAJ0EI38"/>
<feature type="region of interest" description="Disordered" evidence="1">
    <location>
        <begin position="128"/>
        <end position="149"/>
    </location>
</feature>
<accession>A0AAJ0EI38</accession>
<evidence type="ECO:0000313" key="2">
    <source>
        <dbReference type="EMBL" id="KAK1639624.1"/>
    </source>
</evidence>